<dbReference type="InterPro" id="IPR011250">
    <property type="entry name" value="OMP/PagP_B-barrel"/>
</dbReference>
<reference evidence="2" key="1">
    <citation type="submission" date="2016-12" db="EMBL/GenBank/DDBJ databases">
        <authorList>
            <person name="Varghese N."/>
            <person name="Submissions S."/>
        </authorList>
    </citation>
    <scope>NUCLEOTIDE SEQUENCE [LARGE SCALE GENOMIC DNA]</scope>
    <source>
        <strain evidence="2">DSM 25035</strain>
    </source>
</reference>
<proteinExistence type="predicted"/>
<dbReference type="OrthoDB" id="1001536at2"/>
<accession>A0A1M7ZEA3</accession>
<gene>
    <name evidence="1" type="ORF">SAMN04488108_2574</name>
</gene>
<organism evidence="1 2">
    <name type="scientific">Algoriphagus zhangzhouensis</name>
    <dbReference type="NCBI Taxonomy" id="1073327"/>
    <lineage>
        <taxon>Bacteria</taxon>
        <taxon>Pseudomonadati</taxon>
        <taxon>Bacteroidota</taxon>
        <taxon>Cytophagia</taxon>
        <taxon>Cytophagales</taxon>
        <taxon>Cyclobacteriaceae</taxon>
        <taxon>Algoriphagus</taxon>
    </lineage>
</organism>
<protein>
    <submittedName>
        <fullName evidence="1">Outer membrane protein beta-barrel domain-containing protein</fullName>
    </submittedName>
</protein>
<dbReference type="STRING" id="1073327.SAMN04488108_2574"/>
<dbReference type="RefSeq" id="WP_073572194.1">
    <property type="nucleotide sequence ID" value="NZ_FRXN01000003.1"/>
</dbReference>
<dbReference type="AlphaFoldDB" id="A0A1M7ZEA3"/>
<name>A0A1M7ZEA3_9BACT</name>
<evidence type="ECO:0000313" key="2">
    <source>
        <dbReference type="Proteomes" id="UP000184609"/>
    </source>
</evidence>
<sequence>MNKLQLLIICLLIFTGFSIPTIAQQGSGLGVKVGMNYNTSGKYFQDAGNIWKDPTTGMGYHAGLFYKMSSYDIYLRPELVFTETRFETGILDAKSQRIDAPVLVGIKLFQIITVFGGPSFHYTLKDNYLPSEIEEYNKKLRFGYQFGMGVSIGPVGLDLRYEREFRDQKINIYRMFDGTQHIRHEQVLLALSFRISGN</sequence>
<keyword evidence="2" id="KW-1185">Reference proteome</keyword>
<dbReference type="Proteomes" id="UP000184609">
    <property type="component" value="Unassembled WGS sequence"/>
</dbReference>
<dbReference type="SUPFAM" id="SSF56925">
    <property type="entry name" value="OMPA-like"/>
    <property type="match status" value="1"/>
</dbReference>
<dbReference type="EMBL" id="FRXN01000003">
    <property type="protein sequence ID" value="SHO63172.1"/>
    <property type="molecule type" value="Genomic_DNA"/>
</dbReference>
<evidence type="ECO:0000313" key="1">
    <source>
        <dbReference type="EMBL" id="SHO63172.1"/>
    </source>
</evidence>